<keyword evidence="3" id="KW-0547">Nucleotide-binding</keyword>
<dbReference type="InterPro" id="IPR011611">
    <property type="entry name" value="PfkB_dom"/>
</dbReference>
<dbReference type="InterPro" id="IPR002173">
    <property type="entry name" value="Carboh/pur_kinase_PfkB_CS"/>
</dbReference>
<organism evidence="7 8">
    <name type="scientific">Deinococcus piscis</name>
    <dbReference type="NCBI Taxonomy" id="394230"/>
    <lineage>
        <taxon>Bacteria</taxon>
        <taxon>Thermotogati</taxon>
        <taxon>Deinococcota</taxon>
        <taxon>Deinococci</taxon>
        <taxon>Deinococcales</taxon>
        <taxon>Deinococcaceae</taxon>
        <taxon>Deinococcus</taxon>
    </lineage>
</organism>
<dbReference type="Proteomes" id="UP000632154">
    <property type="component" value="Unassembled WGS sequence"/>
</dbReference>
<evidence type="ECO:0000259" key="6">
    <source>
        <dbReference type="Pfam" id="PF00294"/>
    </source>
</evidence>
<keyword evidence="2" id="KW-0808">Transferase</keyword>
<name>A0ABQ3K913_9DEIO</name>
<feature type="domain" description="Carbohydrate kinase PfkB" evidence="6">
    <location>
        <begin position="4"/>
        <end position="297"/>
    </location>
</feature>
<dbReference type="Pfam" id="PF00294">
    <property type="entry name" value="PfkB"/>
    <property type="match status" value="1"/>
</dbReference>
<sequence length="309" mass="32912">MIYAIGEALIDFVPEPGGLYSPQPGGAPLNVAAAAARLGGHSALITQLGRDAFGDQLVRAAQAAGVNTDHIRRTDTAKTGLAFVTLDEGGERSFAFYRDPSADMLYGPGDLDVQPQAGDLLHFCSVSLVPGPMREAHAEAIRRFRAAGAGVSFDLNIRLPLWPDPAECRAAVWDFLPHADLVKVSDDELPFVTRSGAVAELLVGQVQHVLYTKGPHGAEWHTRAGLLAEVPGFRVEAVDTTGAGDAFTGAVLAEMQRRGHRLSADLDAEAVQHLLWRAAAVGALTTLRRGALAALPDQTRLAHFLEEHL</sequence>
<protein>
    <submittedName>
        <fullName evidence="7">Fructokinase</fullName>
    </submittedName>
</protein>
<comment type="similarity">
    <text evidence="1">Belongs to the carbohydrate kinase PfkB family.</text>
</comment>
<gene>
    <name evidence="7" type="ORF">GCM10017783_18770</name>
</gene>
<keyword evidence="8" id="KW-1185">Reference proteome</keyword>
<evidence type="ECO:0000256" key="1">
    <source>
        <dbReference type="ARBA" id="ARBA00010688"/>
    </source>
</evidence>
<evidence type="ECO:0000256" key="3">
    <source>
        <dbReference type="ARBA" id="ARBA00022741"/>
    </source>
</evidence>
<evidence type="ECO:0000256" key="5">
    <source>
        <dbReference type="ARBA" id="ARBA00022840"/>
    </source>
</evidence>
<comment type="caution">
    <text evidence="7">The sequence shown here is derived from an EMBL/GenBank/DDBJ whole genome shotgun (WGS) entry which is preliminary data.</text>
</comment>
<evidence type="ECO:0000313" key="7">
    <source>
        <dbReference type="EMBL" id="GHG06383.1"/>
    </source>
</evidence>
<dbReference type="CDD" id="cd01167">
    <property type="entry name" value="bac_FRK"/>
    <property type="match status" value="1"/>
</dbReference>
<dbReference type="PROSITE" id="PS00584">
    <property type="entry name" value="PFKB_KINASES_2"/>
    <property type="match status" value="1"/>
</dbReference>
<keyword evidence="5" id="KW-0067">ATP-binding</keyword>
<proteinExistence type="inferred from homology"/>
<dbReference type="SUPFAM" id="SSF53613">
    <property type="entry name" value="Ribokinase-like"/>
    <property type="match status" value="1"/>
</dbReference>
<evidence type="ECO:0000313" key="8">
    <source>
        <dbReference type="Proteomes" id="UP000632154"/>
    </source>
</evidence>
<dbReference type="PANTHER" id="PTHR43085">
    <property type="entry name" value="HEXOKINASE FAMILY MEMBER"/>
    <property type="match status" value="1"/>
</dbReference>
<dbReference type="InterPro" id="IPR050306">
    <property type="entry name" value="PfkB_Carbo_kinase"/>
</dbReference>
<dbReference type="RefSeq" id="WP_189643438.1">
    <property type="nucleotide sequence ID" value="NZ_BNAL01000024.1"/>
</dbReference>
<dbReference type="PANTHER" id="PTHR43085:SF1">
    <property type="entry name" value="PSEUDOURIDINE KINASE-RELATED"/>
    <property type="match status" value="1"/>
</dbReference>
<dbReference type="Gene3D" id="3.40.1190.20">
    <property type="match status" value="1"/>
</dbReference>
<accession>A0ABQ3K913</accession>
<evidence type="ECO:0000256" key="2">
    <source>
        <dbReference type="ARBA" id="ARBA00022679"/>
    </source>
</evidence>
<dbReference type="EMBL" id="BNAL01000024">
    <property type="protein sequence ID" value="GHG06383.1"/>
    <property type="molecule type" value="Genomic_DNA"/>
</dbReference>
<reference evidence="8" key="1">
    <citation type="journal article" date="2019" name="Int. J. Syst. Evol. Microbiol.">
        <title>The Global Catalogue of Microorganisms (GCM) 10K type strain sequencing project: providing services to taxonomists for standard genome sequencing and annotation.</title>
        <authorList>
            <consortium name="The Broad Institute Genomics Platform"/>
            <consortium name="The Broad Institute Genome Sequencing Center for Infectious Disease"/>
            <person name="Wu L."/>
            <person name="Ma J."/>
        </authorList>
    </citation>
    <scope>NUCLEOTIDE SEQUENCE [LARGE SCALE GENOMIC DNA]</scope>
    <source>
        <strain evidence="8">CGMCC 1.18439</strain>
    </source>
</reference>
<dbReference type="InterPro" id="IPR029056">
    <property type="entry name" value="Ribokinase-like"/>
</dbReference>
<keyword evidence="4" id="KW-0418">Kinase</keyword>
<evidence type="ECO:0000256" key="4">
    <source>
        <dbReference type="ARBA" id="ARBA00022777"/>
    </source>
</evidence>